<dbReference type="GO" id="GO:0018489">
    <property type="term" value="F:vanillate monooxygenase activity"/>
    <property type="evidence" value="ECO:0007669"/>
    <property type="project" value="UniProtKB-EC"/>
</dbReference>
<proteinExistence type="predicted"/>
<dbReference type="EC" id="1.14.13.82" evidence="3"/>
<dbReference type="EMBL" id="JACIDV010000015">
    <property type="protein sequence ID" value="MBB3948103.1"/>
    <property type="molecule type" value="Genomic_DNA"/>
</dbReference>
<dbReference type="InterPro" id="IPR001433">
    <property type="entry name" value="OxRdtase_FAD/NAD-bd"/>
</dbReference>
<dbReference type="InterPro" id="IPR050415">
    <property type="entry name" value="MRET"/>
</dbReference>
<dbReference type="SUPFAM" id="SSF52343">
    <property type="entry name" value="Ferredoxin reductase-like, C-terminal NADP-linked domain"/>
    <property type="match status" value="1"/>
</dbReference>
<dbReference type="InterPro" id="IPR036010">
    <property type="entry name" value="2Fe-2S_ferredoxin-like_sf"/>
</dbReference>
<dbReference type="PROSITE" id="PS51384">
    <property type="entry name" value="FAD_FR"/>
    <property type="match status" value="1"/>
</dbReference>
<keyword evidence="3" id="KW-0489">Methyltransferase</keyword>
<dbReference type="CDD" id="cd06185">
    <property type="entry name" value="PDR_like"/>
    <property type="match status" value="1"/>
</dbReference>
<dbReference type="InterPro" id="IPR008333">
    <property type="entry name" value="Cbr1-like_FAD-bd_dom"/>
</dbReference>
<dbReference type="InterPro" id="IPR039261">
    <property type="entry name" value="FNR_nucleotide-bd"/>
</dbReference>
<dbReference type="CDD" id="cd00207">
    <property type="entry name" value="fer2"/>
    <property type="match status" value="1"/>
</dbReference>
<dbReference type="SUPFAM" id="SSF63380">
    <property type="entry name" value="Riboflavin synthase domain-like"/>
    <property type="match status" value="1"/>
</dbReference>
<dbReference type="InterPro" id="IPR006058">
    <property type="entry name" value="2Fe2S_fd_BS"/>
</dbReference>
<dbReference type="PROSITE" id="PS00197">
    <property type="entry name" value="2FE2S_FER_1"/>
    <property type="match status" value="1"/>
</dbReference>
<accession>A0A7W6CCV7</accession>
<evidence type="ECO:0000259" key="1">
    <source>
        <dbReference type="PROSITE" id="PS51085"/>
    </source>
</evidence>
<evidence type="ECO:0000313" key="3">
    <source>
        <dbReference type="EMBL" id="MBB3948103.1"/>
    </source>
</evidence>
<organism evidence="3 4">
    <name type="scientific">Rhizobium skierniewicense</name>
    <dbReference type="NCBI Taxonomy" id="984260"/>
    <lineage>
        <taxon>Bacteria</taxon>
        <taxon>Pseudomonadati</taxon>
        <taxon>Pseudomonadota</taxon>
        <taxon>Alphaproteobacteria</taxon>
        <taxon>Hyphomicrobiales</taxon>
        <taxon>Rhizobiaceae</taxon>
        <taxon>Rhizobium/Agrobacterium group</taxon>
        <taxon>Rhizobium</taxon>
    </lineage>
</organism>
<evidence type="ECO:0000313" key="4">
    <source>
        <dbReference type="Proteomes" id="UP000565286"/>
    </source>
</evidence>
<dbReference type="PANTHER" id="PTHR47354:SF2">
    <property type="entry name" value="BLR2392 PROTEIN"/>
    <property type="match status" value="1"/>
</dbReference>
<dbReference type="Pfam" id="PF00175">
    <property type="entry name" value="NAD_binding_1"/>
    <property type="match status" value="1"/>
</dbReference>
<dbReference type="Pfam" id="PF00970">
    <property type="entry name" value="FAD_binding_6"/>
    <property type="match status" value="1"/>
</dbReference>
<keyword evidence="3" id="KW-0808">Transferase</keyword>
<reference evidence="3 4" key="1">
    <citation type="submission" date="2020-08" db="EMBL/GenBank/DDBJ databases">
        <title>Genomic Encyclopedia of Type Strains, Phase IV (KMG-IV): sequencing the most valuable type-strain genomes for metagenomic binning, comparative biology and taxonomic classification.</title>
        <authorList>
            <person name="Goeker M."/>
        </authorList>
    </citation>
    <scope>NUCLEOTIDE SEQUENCE [LARGE SCALE GENOMIC DNA]</scope>
    <source>
        <strain evidence="3 4">DSM 26438</strain>
    </source>
</reference>
<dbReference type="InterPro" id="IPR017938">
    <property type="entry name" value="Riboflavin_synthase-like_b-brl"/>
</dbReference>
<keyword evidence="4" id="KW-1185">Reference proteome</keyword>
<dbReference type="GO" id="GO:0051537">
    <property type="term" value="F:2 iron, 2 sulfur cluster binding"/>
    <property type="evidence" value="ECO:0007669"/>
    <property type="project" value="InterPro"/>
</dbReference>
<feature type="domain" description="2Fe-2S ferredoxin-type" evidence="1">
    <location>
        <begin position="233"/>
        <end position="324"/>
    </location>
</feature>
<dbReference type="AlphaFoldDB" id="A0A7W6CCV7"/>
<dbReference type="SUPFAM" id="SSF54292">
    <property type="entry name" value="2Fe-2S ferredoxin-like"/>
    <property type="match status" value="1"/>
</dbReference>
<dbReference type="Gene3D" id="3.40.50.80">
    <property type="entry name" value="Nucleotide-binding domain of ferredoxin-NADP reductase (FNR) module"/>
    <property type="match status" value="1"/>
</dbReference>
<evidence type="ECO:0000259" key="2">
    <source>
        <dbReference type="PROSITE" id="PS51384"/>
    </source>
</evidence>
<comment type="caution">
    <text evidence="3">The sequence shown here is derived from an EMBL/GenBank/DDBJ whole genome shotgun (WGS) entry which is preliminary data.</text>
</comment>
<feature type="domain" description="FAD-binding FR-type" evidence="2">
    <location>
        <begin position="5"/>
        <end position="107"/>
    </location>
</feature>
<dbReference type="PANTHER" id="PTHR47354">
    <property type="entry name" value="NADH OXIDOREDUCTASE HCR"/>
    <property type="match status" value="1"/>
</dbReference>
<protein>
    <submittedName>
        <fullName evidence="3">Vanillate O-demethylase ferredoxin subunit</fullName>
        <ecNumber evidence="3">1.14.13.82</ecNumber>
    </submittedName>
</protein>
<dbReference type="RefSeq" id="WP_183897545.1">
    <property type="nucleotide sequence ID" value="NZ_JACIDV010000015.1"/>
</dbReference>
<dbReference type="InterPro" id="IPR001041">
    <property type="entry name" value="2Fe-2S_ferredoxin-type"/>
</dbReference>
<dbReference type="Proteomes" id="UP000565286">
    <property type="component" value="Unassembled WGS sequence"/>
</dbReference>
<dbReference type="PRINTS" id="PR00409">
    <property type="entry name" value="PHDIOXRDTASE"/>
</dbReference>
<dbReference type="InterPro" id="IPR017927">
    <property type="entry name" value="FAD-bd_FR_type"/>
</dbReference>
<dbReference type="Gene3D" id="3.10.20.30">
    <property type="match status" value="1"/>
</dbReference>
<keyword evidence="3" id="KW-0560">Oxidoreductase</keyword>
<dbReference type="InterPro" id="IPR012675">
    <property type="entry name" value="Beta-grasp_dom_sf"/>
</dbReference>
<sequence>MRTASLNIEAKVFETKQITAAIRLIRFEVPSGVLEMEAGAHVTFDVPKGGRIITRSYSVVDDGKAPHALTIAVRLEPASKGGSKYMCLLTPGDSIVISGNGNVLRPAFSGQSYLILAGGIGVTPMTGMVRALKRTGKPLSMIYCARAPEDAAFVPELREVLGNALQTRFDSLGQTLNVPELIAGLAPDTLVFMCGPRGMMDAVKSAWRDRGLPIENLRYETFANSGSLTSVPFRVTVEESGRSVEVGEDESPLDALLASGHEVLSDCRRGECGLCKLHVIALDGPLDHRDVFLSDHERAARDSICACVSRLGGGHMHLKIDDIHHGRSA</sequence>
<gene>
    <name evidence="3" type="ORF">GGQ73_004077</name>
</gene>
<dbReference type="Pfam" id="PF00111">
    <property type="entry name" value="Fer2"/>
    <property type="match status" value="1"/>
</dbReference>
<dbReference type="GO" id="GO:0008168">
    <property type="term" value="F:methyltransferase activity"/>
    <property type="evidence" value="ECO:0007669"/>
    <property type="project" value="UniProtKB-KW"/>
</dbReference>
<dbReference type="PROSITE" id="PS51085">
    <property type="entry name" value="2FE2S_FER_2"/>
    <property type="match status" value="1"/>
</dbReference>
<dbReference type="Gene3D" id="2.40.30.10">
    <property type="entry name" value="Translation factors"/>
    <property type="match status" value="1"/>
</dbReference>
<name>A0A7W6CCV7_9HYPH</name>
<dbReference type="GO" id="GO:0032259">
    <property type="term" value="P:methylation"/>
    <property type="evidence" value="ECO:0007669"/>
    <property type="project" value="UniProtKB-KW"/>
</dbReference>